<name>A0ACB8B2M1_9AGAM</name>
<gene>
    <name evidence="1" type="ORF">BV22DRAFT_1099501</name>
</gene>
<reference evidence="1" key="1">
    <citation type="journal article" date="2021" name="New Phytol.">
        <title>Evolutionary innovations through gain and loss of genes in the ectomycorrhizal Boletales.</title>
        <authorList>
            <person name="Wu G."/>
            <person name="Miyauchi S."/>
            <person name="Morin E."/>
            <person name="Kuo A."/>
            <person name="Drula E."/>
            <person name="Varga T."/>
            <person name="Kohler A."/>
            <person name="Feng B."/>
            <person name="Cao Y."/>
            <person name="Lipzen A."/>
            <person name="Daum C."/>
            <person name="Hundley H."/>
            <person name="Pangilinan J."/>
            <person name="Johnson J."/>
            <person name="Barry K."/>
            <person name="LaButti K."/>
            <person name="Ng V."/>
            <person name="Ahrendt S."/>
            <person name="Min B."/>
            <person name="Choi I.G."/>
            <person name="Park H."/>
            <person name="Plett J.M."/>
            <person name="Magnuson J."/>
            <person name="Spatafora J.W."/>
            <person name="Nagy L.G."/>
            <person name="Henrissat B."/>
            <person name="Grigoriev I.V."/>
            <person name="Yang Z.L."/>
            <person name="Xu J."/>
            <person name="Martin F.M."/>
        </authorList>
    </citation>
    <scope>NUCLEOTIDE SEQUENCE</scope>
    <source>
        <strain evidence="1">KUC20120723A-06</strain>
    </source>
</reference>
<dbReference type="Proteomes" id="UP000790709">
    <property type="component" value="Unassembled WGS sequence"/>
</dbReference>
<evidence type="ECO:0000313" key="1">
    <source>
        <dbReference type="EMBL" id="KAH7919383.1"/>
    </source>
</evidence>
<evidence type="ECO:0000313" key="2">
    <source>
        <dbReference type="Proteomes" id="UP000790709"/>
    </source>
</evidence>
<organism evidence="1 2">
    <name type="scientific">Leucogyrophana mollusca</name>
    <dbReference type="NCBI Taxonomy" id="85980"/>
    <lineage>
        <taxon>Eukaryota</taxon>
        <taxon>Fungi</taxon>
        <taxon>Dikarya</taxon>
        <taxon>Basidiomycota</taxon>
        <taxon>Agaricomycotina</taxon>
        <taxon>Agaricomycetes</taxon>
        <taxon>Agaricomycetidae</taxon>
        <taxon>Boletales</taxon>
        <taxon>Boletales incertae sedis</taxon>
        <taxon>Leucogyrophana</taxon>
    </lineage>
</organism>
<proteinExistence type="predicted"/>
<keyword evidence="2" id="KW-1185">Reference proteome</keyword>
<comment type="caution">
    <text evidence="1">The sequence shown here is derived from an EMBL/GenBank/DDBJ whole genome shotgun (WGS) entry which is preliminary data.</text>
</comment>
<accession>A0ACB8B2M1</accession>
<dbReference type="EMBL" id="MU266665">
    <property type="protein sequence ID" value="KAH7919383.1"/>
    <property type="molecule type" value="Genomic_DNA"/>
</dbReference>
<protein>
    <submittedName>
        <fullName evidence="1">Kinase-like protein</fullName>
    </submittedName>
</protein>
<sequence>MSTDALVSFGNALGHFSTSISLTDAPNDWLRENRSQISKVISIHRTEEVQLDLILYPRLFTYTLEVLKLCKPGLVDVLKAEYTKWTAGVDDVSLFVNHDSANVTLRGYLDQCKTVESHHSHDQTLVDKISKLDALYIAVRIYAAVKDRQSRHLLLKQKGPRAQSLLDLIQELLDLVDLGSIRSPIVKTVVQLSKNSTLHPKRLVLRNVNIRGTSQVDGGGFGDIWAGEMAGQVVAVKMMRVFGTREVEALTKAYSGEAVLWAQLSNPHVLPFYGVHCLPEPSPRLCLVSPWMENGNLTTYLKNNPHANRLSLMLDTALGVEYLHNFDPPVIHGDLKGLNILVTAGQSACVADFGLGILAQDSKIHFTPSGTSNAQGSLPWMAPELLRFDDSEDAPKRRNSCASDIYAFGCVCYEMYSGRPPFSEFPSARILSAILQNRRPSRPSTTEPDDAIWALIGQCWDADPASRPCASEVVQKLGSHADARGRKEHDWGRDEAIARDLLSTPAGVASITSGSLECGAGHSQSSYLTYQQTDTPQPSGISSPQVSALAIADGRSSTISSVSCERDDRNEPVRYPLTYPPTE</sequence>